<keyword evidence="3" id="KW-1185">Reference proteome</keyword>
<name>A0A8H3PG54_9LECA</name>
<evidence type="ECO:0000313" key="3">
    <source>
        <dbReference type="Proteomes" id="UP000664534"/>
    </source>
</evidence>
<dbReference type="Proteomes" id="UP000664534">
    <property type="component" value="Unassembled WGS sequence"/>
</dbReference>
<comment type="caution">
    <text evidence="2">The sequence shown here is derived from an EMBL/GenBank/DDBJ whole genome shotgun (WGS) entry which is preliminary data.</text>
</comment>
<protein>
    <recommendedName>
        <fullName evidence="1">Chitin-binding type-2 domain-containing protein</fullName>
    </recommendedName>
</protein>
<dbReference type="InterPro" id="IPR002557">
    <property type="entry name" value="Chitin-bd_dom"/>
</dbReference>
<dbReference type="InterPro" id="IPR036508">
    <property type="entry name" value="Chitin-bd_dom_sf"/>
</dbReference>
<dbReference type="SMART" id="SM00494">
    <property type="entry name" value="ChtBD2"/>
    <property type="match status" value="1"/>
</dbReference>
<evidence type="ECO:0000259" key="1">
    <source>
        <dbReference type="PROSITE" id="PS50940"/>
    </source>
</evidence>
<dbReference type="Gene3D" id="2.170.140.10">
    <property type="entry name" value="Chitin binding domain"/>
    <property type="match status" value="1"/>
</dbReference>
<sequence length="114" mass="12512">MVTKLADKTGDPHACYSELEDCNRNHCNLADNPLPPTSMHLDKSVKSAAHVLTKRVNFCTDKLNGLHADSTDCGNYINNLNGDESVENCPAGLYLDPETLVYNYPEEVICNNVG</sequence>
<accession>A0A8H3PG54</accession>
<dbReference type="PROSITE" id="PS50940">
    <property type="entry name" value="CHIT_BIND_II"/>
    <property type="match status" value="1"/>
</dbReference>
<organism evidence="2 3">
    <name type="scientific">Imshaugia aleurites</name>
    <dbReference type="NCBI Taxonomy" id="172621"/>
    <lineage>
        <taxon>Eukaryota</taxon>
        <taxon>Fungi</taxon>
        <taxon>Dikarya</taxon>
        <taxon>Ascomycota</taxon>
        <taxon>Pezizomycotina</taxon>
        <taxon>Lecanoromycetes</taxon>
        <taxon>OSLEUM clade</taxon>
        <taxon>Lecanoromycetidae</taxon>
        <taxon>Lecanorales</taxon>
        <taxon>Lecanorineae</taxon>
        <taxon>Parmeliaceae</taxon>
        <taxon>Imshaugia</taxon>
    </lineage>
</organism>
<gene>
    <name evidence="2" type="ORF">IMSHALPRED_001578</name>
</gene>
<dbReference type="OrthoDB" id="6020543at2759"/>
<dbReference type="EMBL" id="CAJPDT010000121">
    <property type="protein sequence ID" value="CAF9939635.1"/>
    <property type="molecule type" value="Genomic_DNA"/>
</dbReference>
<reference evidence="2" key="1">
    <citation type="submission" date="2021-03" db="EMBL/GenBank/DDBJ databases">
        <authorList>
            <person name="Tagirdzhanova G."/>
        </authorList>
    </citation>
    <scope>NUCLEOTIDE SEQUENCE</scope>
</reference>
<dbReference type="GO" id="GO:0005576">
    <property type="term" value="C:extracellular region"/>
    <property type="evidence" value="ECO:0007669"/>
    <property type="project" value="InterPro"/>
</dbReference>
<dbReference type="GO" id="GO:0008061">
    <property type="term" value="F:chitin binding"/>
    <property type="evidence" value="ECO:0007669"/>
    <property type="project" value="InterPro"/>
</dbReference>
<proteinExistence type="predicted"/>
<dbReference type="Pfam" id="PF01607">
    <property type="entry name" value="CBM_14"/>
    <property type="match status" value="1"/>
</dbReference>
<feature type="domain" description="Chitin-binding type-2" evidence="1">
    <location>
        <begin position="56"/>
        <end position="112"/>
    </location>
</feature>
<dbReference type="AlphaFoldDB" id="A0A8H3PG54"/>
<dbReference type="SUPFAM" id="SSF57625">
    <property type="entry name" value="Invertebrate chitin-binding proteins"/>
    <property type="match status" value="1"/>
</dbReference>
<evidence type="ECO:0000313" key="2">
    <source>
        <dbReference type="EMBL" id="CAF9939635.1"/>
    </source>
</evidence>